<gene>
    <name evidence="2" type="ORF">NMOB1V02_LOCUS11465</name>
</gene>
<dbReference type="Proteomes" id="UP000678499">
    <property type="component" value="Unassembled WGS sequence"/>
</dbReference>
<dbReference type="EMBL" id="CAJPEX010006299">
    <property type="protein sequence ID" value="CAG0924007.1"/>
    <property type="molecule type" value="Genomic_DNA"/>
</dbReference>
<proteinExistence type="predicted"/>
<reference evidence="2" key="1">
    <citation type="submission" date="2020-11" db="EMBL/GenBank/DDBJ databases">
        <authorList>
            <person name="Tran Van P."/>
        </authorList>
    </citation>
    <scope>NUCLEOTIDE SEQUENCE</scope>
</reference>
<protein>
    <submittedName>
        <fullName evidence="2">Uncharacterized protein</fullName>
    </submittedName>
</protein>
<accession>A0A7R9C0Y8</accession>
<sequence length="160" mass="16817">MPFETSSLSAPPRVRGIFLVLVVVCGHLWPSRVAMAAPLPLRNTNNNGADAGSGEEEELATGGSAGLGGSGVGDERVARWINPCRAVSDPDLLGPAEAAADVQVVRPIRISASTALNFAEEFRDEYPGDRVPGIFGVVLRPEAGSDRGNENWKHSDGVLD</sequence>
<evidence type="ECO:0000256" key="1">
    <source>
        <dbReference type="SAM" id="MobiDB-lite"/>
    </source>
</evidence>
<organism evidence="2">
    <name type="scientific">Notodromas monacha</name>
    <dbReference type="NCBI Taxonomy" id="399045"/>
    <lineage>
        <taxon>Eukaryota</taxon>
        <taxon>Metazoa</taxon>
        <taxon>Ecdysozoa</taxon>
        <taxon>Arthropoda</taxon>
        <taxon>Crustacea</taxon>
        <taxon>Oligostraca</taxon>
        <taxon>Ostracoda</taxon>
        <taxon>Podocopa</taxon>
        <taxon>Podocopida</taxon>
        <taxon>Cypridocopina</taxon>
        <taxon>Cypridoidea</taxon>
        <taxon>Cyprididae</taxon>
        <taxon>Notodromas</taxon>
    </lineage>
</organism>
<name>A0A7R9C0Y8_9CRUS</name>
<dbReference type="EMBL" id="OA888336">
    <property type="protein sequence ID" value="CAD7283855.1"/>
    <property type="molecule type" value="Genomic_DNA"/>
</dbReference>
<feature type="region of interest" description="Disordered" evidence="1">
    <location>
        <begin position="141"/>
        <end position="160"/>
    </location>
</feature>
<keyword evidence="3" id="KW-1185">Reference proteome</keyword>
<evidence type="ECO:0000313" key="2">
    <source>
        <dbReference type="EMBL" id="CAD7283855.1"/>
    </source>
</evidence>
<feature type="region of interest" description="Disordered" evidence="1">
    <location>
        <begin position="40"/>
        <end position="71"/>
    </location>
</feature>
<feature type="compositionally biased region" description="Basic and acidic residues" evidence="1">
    <location>
        <begin position="143"/>
        <end position="160"/>
    </location>
</feature>
<evidence type="ECO:0000313" key="3">
    <source>
        <dbReference type="Proteomes" id="UP000678499"/>
    </source>
</evidence>
<dbReference type="AlphaFoldDB" id="A0A7R9C0Y8"/>